<keyword evidence="2" id="KW-1185">Reference proteome</keyword>
<gene>
    <name evidence="1" type="ORF">E1163_24395</name>
</gene>
<reference evidence="1 2" key="1">
    <citation type="submission" date="2019-02" db="EMBL/GenBank/DDBJ databases">
        <authorList>
            <person name="Goldberg S.R."/>
            <person name="Haltli B.A."/>
            <person name="Correa H."/>
            <person name="Russell K.G."/>
        </authorList>
    </citation>
    <scope>NUCLEOTIDE SEQUENCE [LARGE SCALE GENOMIC DNA]</scope>
    <source>
        <strain evidence="1 2">JCM 16186</strain>
    </source>
</reference>
<proteinExistence type="predicted"/>
<name>A0ABW9RV59_9BACT</name>
<comment type="caution">
    <text evidence="1">The sequence shown here is derived from an EMBL/GenBank/DDBJ whole genome shotgun (WGS) entry which is preliminary data.</text>
</comment>
<evidence type="ECO:0008006" key="3">
    <source>
        <dbReference type="Google" id="ProtNLM"/>
    </source>
</evidence>
<dbReference type="RefSeq" id="WP_155175324.1">
    <property type="nucleotide sequence ID" value="NZ_BAAAFL010000012.1"/>
</dbReference>
<evidence type="ECO:0000313" key="1">
    <source>
        <dbReference type="EMBL" id="MTI28119.1"/>
    </source>
</evidence>
<protein>
    <recommendedName>
        <fullName evidence="3">Cobalt transporter</fullName>
    </recommendedName>
</protein>
<sequence>MSKFIAISLLLFYTGSFMGYGVFTIVHDTLHHIPNIIHHHSHDHHHHHVEDHNAAFESLKKMENNETPIHSPLKIIFLLNYITENSVFVFANNGTDIPFHCKVKTLANTHVIAPPTPPPIQS</sequence>
<dbReference type="EMBL" id="SMLW01000654">
    <property type="protein sequence ID" value="MTI28119.1"/>
    <property type="molecule type" value="Genomic_DNA"/>
</dbReference>
<accession>A0ABW9RV59</accession>
<organism evidence="1 2">
    <name type="scientific">Fulvivirga kasyanovii</name>
    <dbReference type="NCBI Taxonomy" id="396812"/>
    <lineage>
        <taxon>Bacteria</taxon>
        <taxon>Pseudomonadati</taxon>
        <taxon>Bacteroidota</taxon>
        <taxon>Cytophagia</taxon>
        <taxon>Cytophagales</taxon>
        <taxon>Fulvivirgaceae</taxon>
        <taxon>Fulvivirga</taxon>
    </lineage>
</organism>
<dbReference type="Proteomes" id="UP000798808">
    <property type="component" value="Unassembled WGS sequence"/>
</dbReference>
<evidence type="ECO:0000313" key="2">
    <source>
        <dbReference type="Proteomes" id="UP000798808"/>
    </source>
</evidence>